<evidence type="ECO:0000256" key="5">
    <source>
        <dbReference type="ARBA" id="ARBA00022475"/>
    </source>
</evidence>
<evidence type="ECO:0000313" key="10">
    <source>
        <dbReference type="Proteomes" id="UP000256424"/>
    </source>
</evidence>
<gene>
    <name evidence="9" type="ORF">CQA66_07215</name>
</gene>
<comment type="caution">
    <text evidence="9">The sequence shown here is derived from an EMBL/GenBank/DDBJ whole genome shotgun (WGS) entry which is preliminary data.</text>
</comment>
<evidence type="ECO:0000256" key="3">
    <source>
        <dbReference type="ARBA" id="ARBA00010742"/>
    </source>
</evidence>
<comment type="subcellular location">
    <subcellularLocation>
        <location evidence="1">Endomembrane system</location>
    </subcellularLocation>
    <subcellularLocation>
        <location evidence="2">Periplasm</location>
    </subcellularLocation>
</comment>
<dbReference type="AlphaFoldDB" id="A0A3D8J0D4"/>
<dbReference type="GO" id="GO:0012505">
    <property type="term" value="C:endomembrane system"/>
    <property type="evidence" value="ECO:0007669"/>
    <property type="project" value="UniProtKB-SubCell"/>
</dbReference>
<dbReference type="InterPro" id="IPR044527">
    <property type="entry name" value="NrtA/CpmA_ABC-bd_dom"/>
</dbReference>
<dbReference type="PANTHER" id="PTHR30024">
    <property type="entry name" value="ALIPHATIC SULFONATES-BINDING PROTEIN-RELATED"/>
    <property type="match status" value="1"/>
</dbReference>
<comment type="similarity">
    <text evidence="3">Belongs to the bacterial solute-binding protein SsuA/TauA family.</text>
</comment>
<keyword evidence="8" id="KW-0472">Membrane</keyword>
<evidence type="ECO:0000256" key="2">
    <source>
        <dbReference type="ARBA" id="ARBA00004418"/>
    </source>
</evidence>
<keyword evidence="10" id="KW-1185">Reference proteome</keyword>
<keyword evidence="4" id="KW-0813">Transport</keyword>
<evidence type="ECO:0000256" key="7">
    <source>
        <dbReference type="ARBA" id="ARBA00022729"/>
    </source>
</evidence>
<organism evidence="9 10">
    <name type="scientific">Helicobacter aurati</name>
    <dbReference type="NCBI Taxonomy" id="137778"/>
    <lineage>
        <taxon>Bacteria</taxon>
        <taxon>Pseudomonadati</taxon>
        <taxon>Campylobacterota</taxon>
        <taxon>Epsilonproteobacteria</taxon>
        <taxon>Campylobacterales</taxon>
        <taxon>Helicobacteraceae</taxon>
        <taxon>Helicobacter</taxon>
    </lineage>
</organism>
<dbReference type="EMBL" id="NXLW01000015">
    <property type="protein sequence ID" value="RDU71002.1"/>
    <property type="molecule type" value="Genomic_DNA"/>
</dbReference>
<accession>A0A3D8J0D4</accession>
<evidence type="ECO:0000313" key="9">
    <source>
        <dbReference type="EMBL" id="RDU71002.1"/>
    </source>
</evidence>
<keyword evidence="7" id="KW-0732">Signal</keyword>
<dbReference type="Pfam" id="PF13379">
    <property type="entry name" value="NMT1_2"/>
    <property type="match status" value="1"/>
</dbReference>
<name>A0A3D8J0D4_9HELI</name>
<keyword evidence="5" id="KW-1003">Cell membrane</keyword>
<sequence length="354" mass="40004">MDSSMDNTDSPNTINILSRRNFLSLTLTLLYGTHNYLYANDKNTHQKSQHISESSANLPFKQGIKCGFLPITDHLLIIASTFFSHPKYYFVPIKFSQWADLAEALRAGAIDMAFVLAPIGMELRAQNVPIKLLLNSHTNGSSLNVRIDSDVRNPAELHNKKIAVPSRFSSQYFLLDRILHKHGLDLHQIQTIDMSPPEMQAALYNRVIDAFIVAEPFGVIANQRNIAKTLLYSKDVYPNHTCCNIVVRDNLLEDSIVAAIAQSMQQAKEVLEQNIQHAIKLQSSIMGQNPLAIQKVIQNNLVSYQNLLPNKVALQEFKEFIIREKLSKNLAHLDIGSYLFDMQPYMNSDIKINS</sequence>
<keyword evidence="6" id="KW-0997">Cell inner membrane</keyword>
<dbReference type="Gene3D" id="3.40.190.10">
    <property type="entry name" value="Periplasmic binding protein-like II"/>
    <property type="match status" value="2"/>
</dbReference>
<evidence type="ECO:0000256" key="1">
    <source>
        <dbReference type="ARBA" id="ARBA00004308"/>
    </source>
</evidence>
<evidence type="ECO:0000256" key="4">
    <source>
        <dbReference type="ARBA" id="ARBA00022448"/>
    </source>
</evidence>
<dbReference type="Proteomes" id="UP000256424">
    <property type="component" value="Unassembled WGS sequence"/>
</dbReference>
<proteinExistence type="inferred from homology"/>
<protein>
    <submittedName>
        <fullName evidence="9">Twin-arginine translocation pathway signal protein</fullName>
    </submittedName>
</protein>
<evidence type="ECO:0000256" key="8">
    <source>
        <dbReference type="ARBA" id="ARBA00023136"/>
    </source>
</evidence>
<reference evidence="9 10" key="1">
    <citation type="submission" date="2018-04" db="EMBL/GenBank/DDBJ databases">
        <title>Novel Campyloabacter and Helicobacter Species and Strains.</title>
        <authorList>
            <person name="Mannion A.J."/>
            <person name="Shen Z."/>
            <person name="Fox J.G."/>
        </authorList>
    </citation>
    <scope>NUCLEOTIDE SEQUENCE [LARGE SCALE GENOMIC DNA]</scope>
    <source>
        <strain evidence="9 10">MIT 97-5075</strain>
    </source>
</reference>
<dbReference type="CDD" id="cd13553">
    <property type="entry name" value="PBP2_NrtA_CpmA_like"/>
    <property type="match status" value="1"/>
</dbReference>
<dbReference type="GO" id="GO:0042597">
    <property type="term" value="C:periplasmic space"/>
    <property type="evidence" value="ECO:0007669"/>
    <property type="project" value="UniProtKB-SubCell"/>
</dbReference>
<evidence type="ECO:0000256" key="6">
    <source>
        <dbReference type="ARBA" id="ARBA00022519"/>
    </source>
</evidence>
<dbReference type="SUPFAM" id="SSF53850">
    <property type="entry name" value="Periplasmic binding protein-like II"/>
    <property type="match status" value="1"/>
</dbReference>
<dbReference type="PANTHER" id="PTHR30024:SF47">
    <property type="entry name" value="TAURINE-BINDING PERIPLASMIC PROTEIN"/>
    <property type="match status" value="1"/>
</dbReference>